<accession>A0ABQ9I916</accession>
<gene>
    <name evidence="1" type="ORF">PR048_005331</name>
</gene>
<reference evidence="1 2" key="1">
    <citation type="submission" date="2023-02" db="EMBL/GenBank/DDBJ databases">
        <title>LHISI_Scaffold_Assembly.</title>
        <authorList>
            <person name="Stuart O.P."/>
            <person name="Cleave R."/>
            <person name="Magrath M.J.L."/>
            <person name="Mikheyev A.S."/>
        </authorList>
    </citation>
    <scope>NUCLEOTIDE SEQUENCE [LARGE SCALE GENOMIC DNA]</scope>
    <source>
        <strain evidence="1">Daus_M_001</strain>
        <tissue evidence="1">Leg muscle</tissue>
    </source>
</reference>
<name>A0ABQ9I916_9NEOP</name>
<proteinExistence type="predicted"/>
<keyword evidence="2" id="KW-1185">Reference proteome</keyword>
<comment type="caution">
    <text evidence="1">The sequence shown here is derived from an EMBL/GenBank/DDBJ whole genome shotgun (WGS) entry which is preliminary data.</text>
</comment>
<dbReference type="Proteomes" id="UP001159363">
    <property type="component" value="Chromosome 2"/>
</dbReference>
<sequence length="127" mass="14244">MSSFYVFRPIAHRLQPLDVSFMAPLSKYCEHVIIYQVAKLFGNAFTKVSVMGTAISGFKNTEIFPFKRDAIPDHLFALAEVTERPLTVRVQAQDILLQSEVGLPFPADSREVLSTSEPLDENVDNNV</sequence>
<dbReference type="EMBL" id="JARBHB010000002">
    <property type="protein sequence ID" value="KAJ8892750.1"/>
    <property type="molecule type" value="Genomic_DNA"/>
</dbReference>
<evidence type="ECO:0000313" key="2">
    <source>
        <dbReference type="Proteomes" id="UP001159363"/>
    </source>
</evidence>
<evidence type="ECO:0000313" key="1">
    <source>
        <dbReference type="EMBL" id="KAJ8892750.1"/>
    </source>
</evidence>
<organism evidence="1 2">
    <name type="scientific">Dryococelus australis</name>
    <dbReference type="NCBI Taxonomy" id="614101"/>
    <lineage>
        <taxon>Eukaryota</taxon>
        <taxon>Metazoa</taxon>
        <taxon>Ecdysozoa</taxon>
        <taxon>Arthropoda</taxon>
        <taxon>Hexapoda</taxon>
        <taxon>Insecta</taxon>
        <taxon>Pterygota</taxon>
        <taxon>Neoptera</taxon>
        <taxon>Polyneoptera</taxon>
        <taxon>Phasmatodea</taxon>
        <taxon>Verophasmatodea</taxon>
        <taxon>Anareolatae</taxon>
        <taxon>Phasmatidae</taxon>
        <taxon>Eurycanthinae</taxon>
        <taxon>Dryococelus</taxon>
    </lineage>
</organism>
<protein>
    <submittedName>
        <fullName evidence="1">Uncharacterized protein</fullName>
    </submittedName>
</protein>